<dbReference type="InterPro" id="IPR051827">
    <property type="entry name" value="Cas4_exonuclease"/>
</dbReference>
<comment type="similarity">
    <text evidence="2 13">Belongs to the CRISPR-associated exonuclease Cas4 family.</text>
</comment>
<dbReference type="PANTHER" id="PTHR36531:SF6">
    <property type="entry name" value="DNA REPLICATION ATP-DEPENDENT HELICASE_NUCLEASE DNA2"/>
    <property type="match status" value="1"/>
</dbReference>
<evidence type="ECO:0000259" key="14">
    <source>
        <dbReference type="Pfam" id="PF01930"/>
    </source>
</evidence>
<comment type="cofactor">
    <cofactor evidence="13">
        <name>iron-sulfur cluster</name>
        <dbReference type="ChEBI" id="CHEBI:30408"/>
    </cofactor>
</comment>
<evidence type="ECO:0000256" key="9">
    <source>
        <dbReference type="ARBA" id="ARBA00023004"/>
    </source>
</evidence>
<dbReference type="Pfam" id="PF01930">
    <property type="entry name" value="Cas_Cas4"/>
    <property type="match status" value="1"/>
</dbReference>
<keyword evidence="8 13" id="KW-0269">Exonuclease</keyword>
<accession>A0ABM9I970</accession>
<reference evidence="15 16" key="1">
    <citation type="submission" date="2023-03" db="EMBL/GenBank/DDBJ databases">
        <authorList>
            <person name="Pearce D."/>
        </authorList>
    </citation>
    <scope>NUCLEOTIDE SEQUENCE [LARGE SCALE GENOMIC DNA]</scope>
    <source>
        <strain evidence="15">Msz</strain>
    </source>
</reference>
<protein>
    <recommendedName>
        <fullName evidence="4 13">CRISPR-associated exonuclease Cas4</fullName>
        <ecNumber evidence="3 13">3.1.12.1</ecNumber>
    </recommendedName>
</protein>
<evidence type="ECO:0000313" key="16">
    <source>
        <dbReference type="Proteomes" id="UP001162030"/>
    </source>
</evidence>
<dbReference type="EC" id="3.1.12.1" evidence="3 13"/>
<evidence type="ECO:0000256" key="6">
    <source>
        <dbReference type="ARBA" id="ARBA00022723"/>
    </source>
</evidence>
<dbReference type="InterPro" id="IPR011604">
    <property type="entry name" value="PDDEXK-like_dom_sf"/>
</dbReference>
<evidence type="ECO:0000256" key="1">
    <source>
        <dbReference type="ARBA" id="ARBA00001966"/>
    </source>
</evidence>
<evidence type="ECO:0000256" key="8">
    <source>
        <dbReference type="ARBA" id="ARBA00022839"/>
    </source>
</evidence>
<comment type="cofactor">
    <cofactor evidence="1">
        <name>[4Fe-4S] cluster</name>
        <dbReference type="ChEBI" id="CHEBI:49883"/>
    </cofactor>
</comment>
<evidence type="ECO:0000256" key="5">
    <source>
        <dbReference type="ARBA" id="ARBA00022722"/>
    </source>
</evidence>
<sequence length="213" mass="24279">MPESDELIAISALQHYSYCPRQCALIYQEQTFTENVFTVRGRLVHERVDEPETRIEGDREIQTSVPLVSERLRLIGKSDVVEILPDGSLRPVEYKHGPRRRREHDDIQVAAQAICLEEMTGKQIAEGVIYHYSSRRRRIVSITPELRAKVEDITKSVRDLLRSGVMPPPADDPALCRGCSLKEACQPELVNSALRIRELAETLFEPDDMELAE</sequence>
<dbReference type="PANTHER" id="PTHR36531">
    <property type="entry name" value="CRISPR-ASSOCIATED EXONUCLEASE CAS4"/>
    <property type="match status" value="1"/>
</dbReference>
<dbReference type="Proteomes" id="UP001162030">
    <property type="component" value="Chromosome"/>
</dbReference>
<dbReference type="RefSeq" id="WP_317963555.1">
    <property type="nucleotide sequence ID" value="NZ_OX458333.1"/>
</dbReference>
<evidence type="ECO:0000256" key="13">
    <source>
        <dbReference type="RuleBase" id="RU365022"/>
    </source>
</evidence>
<dbReference type="NCBIfam" id="TIGR00372">
    <property type="entry name" value="cas4"/>
    <property type="match status" value="1"/>
</dbReference>
<evidence type="ECO:0000256" key="4">
    <source>
        <dbReference type="ARBA" id="ARBA00020049"/>
    </source>
</evidence>
<gene>
    <name evidence="15" type="ORF">MSZNOR_4857</name>
</gene>
<dbReference type="InterPro" id="IPR022765">
    <property type="entry name" value="Dna2/Cas4_DUF83"/>
</dbReference>
<evidence type="ECO:0000256" key="2">
    <source>
        <dbReference type="ARBA" id="ARBA00009189"/>
    </source>
</evidence>
<evidence type="ECO:0000313" key="15">
    <source>
        <dbReference type="EMBL" id="CAI8969920.1"/>
    </source>
</evidence>
<name>A0ABM9I970_9GAMM</name>
<keyword evidence="11 13" id="KW-0051">Antiviral defense</keyword>
<dbReference type="Gene3D" id="3.90.320.10">
    <property type="match status" value="1"/>
</dbReference>
<evidence type="ECO:0000256" key="12">
    <source>
        <dbReference type="ARBA" id="ARBA00023211"/>
    </source>
</evidence>
<organism evidence="15 16">
    <name type="scientific">Methylocaldum szegediense</name>
    <dbReference type="NCBI Taxonomy" id="73780"/>
    <lineage>
        <taxon>Bacteria</taxon>
        <taxon>Pseudomonadati</taxon>
        <taxon>Pseudomonadota</taxon>
        <taxon>Gammaproteobacteria</taxon>
        <taxon>Methylococcales</taxon>
        <taxon>Methylococcaceae</taxon>
        <taxon>Methylocaldum</taxon>
    </lineage>
</organism>
<evidence type="ECO:0000256" key="11">
    <source>
        <dbReference type="ARBA" id="ARBA00023118"/>
    </source>
</evidence>
<dbReference type="GO" id="GO:0004527">
    <property type="term" value="F:exonuclease activity"/>
    <property type="evidence" value="ECO:0007669"/>
    <property type="project" value="UniProtKB-KW"/>
</dbReference>
<dbReference type="InterPro" id="IPR013343">
    <property type="entry name" value="CRISPR-assoc_prot_Cas4"/>
</dbReference>
<evidence type="ECO:0000256" key="3">
    <source>
        <dbReference type="ARBA" id="ARBA00012768"/>
    </source>
</evidence>
<keyword evidence="7 13" id="KW-0378">Hydrolase</keyword>
<keyword evidence="12 13" id="KW-0464">Manganese</keyword>
<dbReference type="EMBL" id="OX458333">
    <property type="protein sequence ID" value="CAI8969920.1"/>
    <property type="molecule type" value="Genomic_DNA"/>
</dbReference>
<feature type="domain" description="DUF83" evidence="14">
    <location>
        <begin position="11"/>
        <end position="186"/>
    </location>
</feature>
<proteinExistence type="inferred from homology"/>
<keyword evidence="5 13" id="KW-0540">Nuclease</keyword>
<evidence type="ECO:0000256" key="10">
    <source>
        <dbReference type="ARBA" id="ARBA00023014"/>
    </source>
</evidence>
<keyword evidence="9 13" id="KW-0408">Iron</keyword>
<keyword evidence="16" id="KW-1185">Reference proteome</keyword>
<comment type="function">
    <text evidence="13">CRISPR (clustered regularly interspaced short palindromic repeat) is an adaptive immune system that provides protection against mobile genetic elements (viruses, transposable elements and conjugative plasmids). CRISPR clusters contain sequences complementary to antecedent mobile elements and target invading nucleic acids. CRISPR clusters are transcribed and processed into CRISPR RNA (crRNA).</text>
</comment>
<keyword evidence="10 13" id="KW-0411">Iron-sulfur</keyword>
<evidence type="ECO:0000256" key="7">
    <source>
        <dbReference type="ARBA" id="ARBA00022801"/>
    </source>
</evidence>
<keyword evidence="6 13" id="KW-0479">Metal-binding</keyword>
<comment type="cofactor">
    <cofactor evidence="13">
        <name>Mg(2+)</name>
        <dbReference type="ChEBI" id="CHEBI:18420"/>
    </cofactor>
    <cofactor evidence="13">
        <name>Mn(2+)</name>
        <dbReference type="ChEBI" id="CHEBI:29035"/>
    </cofactor>
    <text evidence="13">Mg(2+) or Mn(2+) required for ssDNA cleavage activity.</text>
</comment>